<keyword evidence="6" id="KW-0539">Nucleus</keyword>
<dbReference type="SMART" id="SM00906">
    <property type="entry name" value="Fungal_trans"/>
    <property type="match status" value="1"/>
</dbReference>
<dbReference type="InterPro" id="IPR007219">
    <property type="entry name" value="XnlR_reg_dom"/>
</dbReference>
<feature type="compositionally biased region" description="Low complexity" evidence="7">
    <location>
        <begin position="92"/>
        <end position="102"/>
    </location>
</feature>
<evidence type="ECO:0000313" key="9">
    <source>
        <dbReference type="EMBL" id="CAK7916865.1"/>
    </source>
</evidence>
<organism evidence="9 10">
    <name type="scientific">[Candida] anglica</name>
    <dbReference type="NCBI Taxonomy" id="148631"/>
    <lineage>
        <taxon>Eukaryota</taxon>
        <taxon>Fungi</taxon>
        <taxon>Dikarya</taxon>
        <taxon>Ascomycota</taxon>
        <taxon>Saccharomycotina</taxon>
        <taxon>Pichiomycetes</taxon>
        <taxon>Debaryomycetaceae</taxon>
        <taxon>Kurtzmaniella</taxon>
    </lineage>
</organism>
<dbReference type="PANTHER" id="PTHR46910">
    <property type="entry name" value="TRANSCRIPTION FACTOR PDR1"/>
    <property type="match status" value="1"/>
</dbReference>
<feature type="domain" description="Zn(2)-C6 fungal-type" evidence="8">
    <location>
        <begin position="16"/>
        <end position="45"/>
    </location>
</feature>
<evidence type="ECO:0000259" key="8">
    <source>
        <dbReference type="PROSITE" id="PS50048"/>
    </source>
</evidence>
<keyword evidence="3" id="KW-0805">Transcription regulation</keyword>
<dbReference type="PROSITE" id="PS50048">
    <property type="entry name" value="ZN2_CY6_FUNGAL_2"/>
    <property type="match status" value="1"/>
</dbReference>
<dbReference type="InterPro" id="IPR050987">
    <property type="entry name" value="AtrR-like"/>
</dbReference>
<keyword evidence="4" id="KW-0238">DNA-binding</keyword>
<accession>A0ABP0ELI0</accession>
<evidence type="ECO:0000256" key="4">
    <source>
        <dbReference type="ARBA" id="ARBA00023125"/>
    </source>
</evidence>
<feature type="region of interest" description="Disordered" evidence="7">
    <location>
        <begin position="176"/>
        <end position="214"/>
    </location>
</feature>
<protein>
    <recommendedName>
        <fullName evidence="8">Zn(2)-C6 fungal-type domain-containing protein</fullName>
    </recommendedName>
</protein>
<evidence type="ECO:0000256" key="5">
    <source>
        <dbReference type="ARBA" id="ARBA00023163"/>
    </source>
</evidence>
<feature type="region of interest" description="Disordered" evidence="7">
    <location>
        <begin position="92"/>
        <end position="135"/>
    </location>
</feature>
<reference evidence="9 10" key="1">
    <citation type="submission" date="2024-01" db="EMBL/GenBank/DDBJ databases">
        <authorList>
            <consortium name="Genoscope - CEA"/>
            <person name="William W."/>
        </authorList>
    </citation>
    <scope>NUCLEOTIDE SEQUENCE [LARGE SCALE GENOMIC DNA]</scope>
    <source>
        <strain evidence="9 10">29B2s-10</strain>
    </source>
</reference>
<dbReference type="CDD" id="cd00067">
    <property type="entry name" value="GAL4"/>
    <property type="match status" value="1"/>
</dbReference>
<comment type="subcellular location">
    <subcellularLocation>
        <location evidence="1">Nucleus</location>
    </subcellularLocation>
</comment>
<feature type="compositionally biased region" description="Low complexity" evidence="7">
    <location>
        <begin position="182"/>
        <end position="195"/>
    </location>
</feature>
<keyword evidence="2" id="KW-0479">Metal-binding</keyword>
<dbReference type="PROSITE" id="PS00463">
    <property type="entry name" value="ZN2_CY6_FUNGAL_1"/>
    <property type="match status" value="1"/>
</dbReference>
<evidence type="ECO:0000256" key="6">
    <source>
        <dbReference type="ARBA" id="ARBA00023242"/>
    </source>
</evidence>
<dbReference type="Gene3D" id="4.10.240.10">
    <property type="entry name" value="Zn(2)-C6 fungal-type DNA-binding domain"/>
    <property type="match status" value="1"/>
</dbReference>
<dbReference type="Pfam" id="PF00172">
    <property type="entry name" value="Zn_clus"/>
    <property type="match status" value="1"/>
</dbReference>
<evidence type="ECO:0000256" key="2">
    <source>
        <dbReference type="ARBA" id="ARBA00022723"/>
    </source>
</evidence>
<dbReference type="InterPro" id="IPR001138">
    <property type="entry name" value="Zn2Cys6_DnaBD"/>
</dbReference>
<name>A0ABP0ELI0_9ASCO</name>
<dbReference type="InterPro" id="IPR036864">
    <property type="entry name" value="Zn2-C6_fun-type_DNA-bd_sf"/>
</dbReference>
<dbReference type="SUPFAM" id="SSF57701">
    <property type="entry name" value="Zn2/Cys6 DNA-binding domain"/>
    <property type="match status" value="1"/>
</dbReference>
<keyword evidence="10" id="KW-1185">Reference proteome</keyword>
<dbReference type="SMART" id="SM00066">
    <property type="entry name" value="GAL4"/>
    <property type="match status" value="1"/>
</dbReference>
<dbReference type="Proteomes" id="UP001497600">
    <property type="component" value="Chromosome G"/>
</dbReference>
<evidence type="ECO:0000256" key="7">
    <source>
        <dbReference type="SAM" id="MobiDB-lite"/>
    </source>
</evidence>
<proteinExistence type="predicted"/>
<dbReference type="Pfam" id="PF04082">
    <property type="entry name" value="Fungal_trans"/>
    <property type="match status" value="1"/>
</dbReference>
<evidence type="ECO:0000256" key="1">
    <source>
        <dbReference type="ARBA" id="ARBA00004123"/>
    </source>
</evidence>
<sequence>MLGPEYPHKRRRVLAACISCRSKKIKCDGQDPCHTCQQSRKSCKYDTKSRKQRSEKTPKRLTNSESIQSLNIRLGRMEVLLEAIAANIKSPVDSRSFSVSSSGTAIGDDEADDYHSDGNSGIGEESDAQESKMDENGDMHEGVEVQTIDKKPIGQNLSECSPSEMNFTKLISNSTSVDSTEGVSGTSTSLASSGTPKVDTKDVGMSNDSNADKSMDAGQGRIKEYFGSHSLFCIFSDSSIRYVKLKLPPKDVQYLTPIRNIPKVFEHCMVEFTKNWVDPKIPTTIEMRQLAEGTFPERQVVWDLLDHAYVLSYPAIHLCETEQIKDLFDVYYSSERKRRMTNSELLIMNLALTLSVTELIDIESGQVGMRRGINLPQSLCRLSQNDLFTLYSKLFSSCAHYYARISTFSEGIRTIQAILLFVILINTSWIISEINYVLISLAVRFAQDLGLHRFESYGNDSPEIGALKRKIWWFCQYLDMDVCYKSGKPPLVNVDDVSTLTERDTHCSFTHDILRFTMEINENPPDKPIKPYNIFCLRGYYEYHAYFLLGISRIRSKSYALLFSANSKFHTPKSLSDTVRKLTSELFHLSLQMDPRVRPRLFDDQEFSISVYEDLFVGYGNEGEITVSKPENFLDVHFAFLLHIMTINRIPYMVEVQHKATDTVEGSLEFRNLALNSARTILIICTKLDKHTTPRSFVRGILFYPLTAFLVVLGNCINQSNSADTLSDIKLLSDASMKFFSYHKLDKLSSRSMNHRETVVDLVTRVMFHILIKIVESQSSNAILAHDPALKEHLEEVGKVHPDLFIGDSDKGDGNVVYDQVNFRDQKSSDFIDGPTRYAGTQFSHNEDFQFVDQNIISKPLQIDQLHDQPNSAILPHTYKVGPTMPTLSNIVNHNSQFPPQNQFPVVANSQIPSEFSGEDIFGSMMYNMPNFFHDNNLGSQD</sequence>
<dbReference type="PANTHER" id="PTHR46910:SF37">
    <property type="entry name" value="ZN(II)2CYS6 TRANSCRIPTION FACTOR (EUROFUNG)"/>
    <property type="match status" value="1"/>
</dbReference>
<keyword evidence="5" id="KW-0804">Transcription</keyword>
<evidence type="ECO:0000256" key="3">
    <source>
        <dbReference type="ARBA" id="ARBA00023015"/>
    </source>
</evidence>
<dbReference type="EMBL" id="OZ004259">
    <property type="protein sequence ID" value="CAK7916865.1"/>
    <property type="molecule type" value="Genomic_DNA"/>
</dbReference>
<evidence type="ECO:0000313" key="10">
    <source>
        <dbReference type="Proteomes" id="UP001497600"/>
    </source>
</evidence>
<gene>
    <name evidence="9" type="ORF">CAAN4_G05908</name>
</gene>
<dbReference type="CDD" id="cd12148">
    <property type="entry name" value="fungal_TF_MHR"/>
    <property type="match status" value="1"/>
</dbReference>